<reference evidence="2" key="1">
    <citation type="submission" date="2021-06" db="EMBL/GenBank/DDBJ databases">
        <title>Comparative genomics, transcriptomics and evolutionary studies reveal genomic signatures of adaptation to plant cell wall in hemibiotrophic fungi.</title>
        <authorList>
            <consortium name="DOE Joint Genome Institute"/>
            <person name="Baroncelli R."/>
            <person name="Diaz J.F."/>
            <person name="Benocci T."/>
            <person name="Peng M."/>
            <person name="Battaglia E."/>
            <person name="Haridas S."/>
            <person name="Andreopoulos W."/>
            <person name="Labutti K."/>
            <person name="Pangilinan J."/>
            <person name="Floch G.L."/>
            <person name="Makela M.R."/>
            <person name="Henrissat B."/>
            <person name="Grigoriev I.V."/>
            <person name="Crouch J.A."/>
            <person name="De Vries R.P."/>
            <person name="Sukno S.A."/>
            <person name="Thon M.R."/>
        </authorList>
    </citation>
    <scope>NUCLEOTIDE SEQUENCE</scope>
    <source>
        <strain evidence="2">MAFF235873</strain>
    </source>
</reference>
<accession>A0AAD9HA04</accession>
<dbReference type="Proteomes" id="UP001232148">
    <property type="component" value="Unassembled WGS sequence"/>
</dbReference>
<name>A0AAD9HA04_9PEZI</name>
<dbReference type="EMBL" id="MU842974">
    <property type="protein sequence ID" value="KAK2024127.1"/>
    <property type="molecule type" value="Genomic_DNA"/>
</dbReference>
<gene>
    <name evidence="2" type="ORF">LX32DRAFT_656427</name>
</gene>
<protein>
    <submittedName>
        <fullName evidence="2">Uncharacterized protein</fullName>
    </submittedName>
</protein>
<proteinExistence type="predicted"/>
<organism evidence="2 3">
    <name type="scientific">Colletotrichum zoysiae</name>
    <dbReference type="NCBI Taxonomy" id="1216348"/>
    <lineage>
        <taxon>Eukaryota</taxon>
        <taxon>Fungi</taxon>
        <taxon>Dikarya</taxon>
        <taxon>Ascomycota</taxon>
        <taxon>Pezizomycotina</taxon>
        <taxon>Sordariomycetes</taxon>
        <taxon>Hypocreomycetidae</taxon>
        <taxon>Glomerellales</taxon>
        <taxon>Glomerellaceae</taxon>
        <taxon>Colletotrichum</taxon>
        <taxon>Colletotrichum graminicola species complex</taxon>
    </lineage>
</organism>
<evidence type="ECO:0000313" key="3">
    <source>
        <dbReference type="Proteomes" id="UP001232148"/>
    </source>
</evidence>
<evidence type="ECO:0000313" key="2">
    <source>
        <dbReference type="EMBL" id="KAK2024127.1"/>
    </source>
</evidence>
<comment type="caution">
    <text evidence="2">The sequence shown here is derived from an EMBL/GenBank/DDBJ whole genome shotgun (WGS) entry which is preliminary data.</text>
</comment>
<feature type="chain" id="PRO_5041912735" evidence="1">
    <location>
        <begin position="18"/>
        <end position="118"/>
    </location>
</feature>
<evidence type="ECO:0000256" key="1">
    <source>
        <dbReference type="SAM" id="SignalP"/>
    </source>
</evidence>
<keyword evidence="3" id="KW-1185">Reference proteome</keyword>
<feature type="signal peptide" evidence="1">
    <location>
        <begin position="1"/>
        <end position="17"/>
    </location>
</feature>
<dbReference type="AlphaFoldDB" id="A0AAD9HA04"/>
<sequence>MFAKTFILVTMGALASAQTFVGFPNSLTCKTAGGTATLSKTEVQNGIVGPKGLKIDDSAANVASGDCSTLSKIPLFSQTVDGKGDVSFAFDKSTNTYHFCSADGAIDASGFQSSCTEN</sequence>
<keyword evidence="1" id="KW-0732">Signal</keyword>